<dbReference type="GO" id="GO:0004177">
    <property type="term" value="F:aminopeptidase activity"/>
    <property type="evidence" value="ECO:0007669"/>
    <property type="project" value="UniProtKB-KW"/>
</dbReference>
<keyword evidence="1" id="KW-0031">Aminopeptidase</keyword>
<dbReference type="PANTHER" id="PTHR11731">
    <property type="entry name" value="PROTEASE FAMILY S9B,C DIPEPTIDYL-PEPTIDASE IV-RELATED"/>
    <property type="match status" value="1"/>
</dbReference>
<dbReference type="GO" id="GO:0006508">
    <property type="term" value="P:proteolysis"/>
    <property type="evidence" value="ECO:0007669"/>
    <property type="project" value="TreeGrafter"/>
</dbReference>
<dbReference type="EMBL" id="CAXLJL010000001">
    <property type="protein sequence ID" value="CAL5129260.1"/>
    <property type="molecule type" value="Genomic_DNA"/>
</dbReference>
<protein>
    <recommendedName>
        <fullName evidence="6">Peptidase S9 prolyl oligopeptidase catalytic domain-containing protein</fullName>
    </recommendedName>
</protein>
<dbReference type="Gene3D" id="2.140.10.30">
    <property type="entry name" value="Dipeptidylpeptidase IV, N-terminal domain"/>
    <property type="match status" value="1"/>
</dbReference>
<evidence type="ECO:0000256" key="1">
    <source>
        <dbReference type="ARBA" id="ARBA00022438"/>
    </source>
</evidence>
<reference evidence="4" key="1">
    <citation type="submission" date="2024-06" db="EMBL/GenBank/DDBJ databases">
        <authorList>
            <person name="Liu X."/>
            <person name="Lenzi L."/>
            <person name="Haldenby T S."/>
            <person name="Uol C."/>
        </authorList>
    </citation>
    <scope>NUCLEOTIDE SEQUENCE</scope>
</reference>
<evidence type="ECO:0000256" key="2">
    <source>
        <dbReference type="ARBA" id="ARBA00022825"/>
    </source>
</evidence>
<name>A0AAV2SWC8_CALDB</name>
<dbReference type="AlphaFoldDB" id="A0AAV2SWC8"/>
<dbReference type="InterPro" id="IPR050278">
    <property type="entry name" value="Serine_Prot_S9B/DPPIV"/>
</dbReference>
<dbReference type="GO" id="GO:0008236">
    <property type="term" value="F:serine-type peptidase activity"/>
    <property type="evidence" value="ECO:0007669"/>
    <property type="project" value="UniProtKB-KW"/>
</dbReference>
<comment type="caution">
    <text evidence="4">The sequence shown here is derived from an EMBL/GenBank/DDBJ whole genome shotgun (WGS) entry which is preliminary data.</text>
</comment>
<evidence type="ECO:0000313" key="5">
    <source>
        <dbReference type="Proteomes" id="UP001497525"/>
    </source>
</evidence>
<sequence>MGNLDCAKDGDASFLIPLPFGKRYQVAAVHIVPGQKNRITWLTESPFNVLKIVHANKNFILFLAATKPTESHLYRLDSDRRTIYCLTCKIVVEPLVEDKTHHHHRQRIYRTPALRVRGEAVESTESAVNDTYLKISKIKVSDNGLYFTTEFYSGYEPLGGSAMKEAPTRLLINQLTGQVTEASEQDTSEFVPSIRIDQDVGIGLWHIAEGAGPGSLEVHLVWHSHLLIVNENEVNDSIDHQNMTNDPNGDGLTRAARSPLAQLPNKMAKQHHILESTYKMKVKPKFLNAVQSPLHLLHPPAPFGSRPVSNLAIRTVNFSPSKAPETTKGKIDLSASFSNQEVVKNGALLRIWFPPYLNERHLRLYPLLLNIRSKYGQQTSGINHLMDELIILISGSLDVIVMEVQCWLGTAASLVDRDGMNGEVQNYHTLLKLLSENYHYIERNRSAIIGFQGANAHVAGMLVGSEKAALNPKCGALISPVVSWRLHEYTEAIRIFGAVPGIKHLEYDLTRQVKRYRNSEILIVHGTADRHCHYVCVPATTAQSEFVPSKLKHTRAARVPFSQTMKLVDAMAQENIDFSLLPLFDEDHTYRDVRTREAVLRRIATFLFDCLHHSPNDENRFHAVWTSNLEKASSSTEF</sequence>
<dbReference type="PANTHER" id="PTHR11731:SF200">
    <property type="entry name" value="DIPEPTIDYL PEPTIDASE 10, ISOFORM B"/>
    <property type="match status" value="1"/>
</dbReference>
<dbReference type="Gene3D" id="3.40.50.1820">
    <property type="entry name" value="alpha/beta hydrolase"/>
    <property type="match status" value="1"/>
</dbReference>
<evidence type="ECO:0000256" key="3">
    <source>
        <dbReference type="ARBA" id="ARBA00023180"/>
    </source>
</evidence>
<keyword evidence="2" id="KW-0720">Serine protease</keyword>
<dbReference type="InterPro" id="IPR029058">
    <property type="entry name" value="AB_hydrolase_fold"/>
</dbReference>
<proteinExistence type="predicted"/>
<evidence type="ECO:0008006" key="6">
    <source>
        <dbReference type="Google" id="ProtNLM"/>
    </source>
</evidence>
<keyword evidence="3" id="KW-0325">Glycoprotein</keyword>
<organism evidence="4 5">
    <name type="scientific">Calicophoron daubneyi</name>
    <name type="common">Rumen fluke</name>
    <name type="synonym">Paramphistomum daubneyi</name>
    <dbReference type="NCBI Taxonomy" id="300641"/>
    <lineage>
        <taxon>Eukaryota</taxon>
        <taxon>Metazoa</taxon>
        <taxon>Spiralia</taxon>
        <taxon>Lophotrochozoa</taxon>
        <taxon>Platyhelminthes</taxon>
        <taxon>Trematoda</taxon>
        <taxon>Digenea</taxon>
        <taxon>Plagiorchiida</taxon>
        <taxon>Pronocephalata</taxon>
        <taxon>Paramphistomoidea</taxon>
        <taxon>Paramphistomidae</taxon>
        <taxon>Calicophoron</taxon>
    </lineage>
</organism>
<dbReference type="SUPFAM" id="SSF53474">
    <property type="entry name" value="alpha/beta-Hydrolases"/>
    <property type="match status" value="1"/>
</dbReference>
<evidence type="ECO:0000313" key="4">
    <source>
        <dbReference type="EMBL" id="CAL5129260.1"/>
    </source>
</evidence>
<dbReference type="GO" id="GO:0008239">
    <property type="term" value="F:dipeptidyl-peptidase activity"/>
    <property type="evidence" value="ECO:0007669"/>
    <property type="project" value="TreeGrafter"/>
</dbReference>
<gene>
    <name evidence="4" type="ORF">CDAUBV1_LOCUS202</name>
</gene>
<keyword evidence="1" id="KW-0378">Hydrolase</keyword>
<dbReference type="GO" id="GO:0005886">
    <property type="term" value="C:plasma membrane"/>
    <property type="evidence" value="ECO:0007669"/>
    <property type="project" value="TreeGrafter"/>
</dbReference>
<keyword evidence="1" id="KW-0645">Protease</keyword>
<accession>A0AAV2SWC8</accession>
<dbReference type="Proteomes" id="UP001497525">
    <property type="component" value="Unassembled WGS sequence"/>
</dbReference>